<evidence type="ECO:0000256" key="1">
    <source>
        <dbReference type="ARBA" id="ARBA00023015"/>
    </source>
</evidence>
<dbReference type="SMART" id="SM00342">
    <property type="entry name" value="HTH_ARAC"/>
    <property type="match status" value="1"/>
</dbReference>
<evidence type="ECO:0000256" key="2">
    <source>
        <dbReference type="ARBA" id="ARBA00023125"/>
    </source>
</evidence>
<dbReference type="PANTHER" id="PTHR46796">
    <property type="entry name" value="HTH-TYPE TRANSCRIPTIONAL ACTIVATOR RHAS-RELATED"/>
    <property type="match status" value="1"/>
</dbReference>
<proteinExistence type="predicted"/>
<dbReference type="AlphaFoldDB" id="A0A402CUK8"/>
<gene>
    <name evidence="4" type="ORF">CCAX7_10480</name>
</gene>
<dbReference type="GO" id="GO:0043565">
    <property type="term" value="F:sequence-specific DNA binding"/>
    <property type="evidence" value="ECO:0007669"/>
    <property type="project" value="InterPro"/>
</dbReference>
<dbReference type="KEGG" id="ccot:CCAX7_10480"/>
<dbReference type="InterPro" id="IPR009057">
    <property type="entry name" value="Homeodomain-like_sf"/>
</dbReference>
<dbReference type="Gene3D" id="2.60.120.280">
    <property type="entry name" value="Regulatory protein AraC"/>
    <property type="match status" value="1"/>
</dbReference>
<accession>A0A402CUK8</accession>
<dbReference type="InterPro" id="IPR003313">
    <property type="entry name" value="AraC-bd"/>
</dbReference>
<dbReference type="SUPFAM" id="SSF51215">
    <property type="entry name" value="Regulatory protein AraC"/>
    <property type="match status" value="1"/>
</dbReference>
<evidence type="ECO:0000256" key="3">
    <source>
        <dbReference type="ARBA" id="ARBA00023163"/>
    </source>
</evidence>
<evidence type="ECO:0000313" key="5">
    <source>
        <dbReference type="Proteomes" id="UP000287394"/>
    </source>
</evidence>
<organism evidence="4 5">
    <name type="scientific">Capsulimonas corticalis</name>
    <dbReference type="NCBI Taxonomy" id="2219043"/>
    <lineage>
        <taxon>Bacteria</taxon>
        <taxon>Bacillati</taxon>
        <taxon>Armatimonadota</taxon>
        <taxon>Armatimonadia</taxon>
        <taxon>Capsulimonadales</taxon>
        <taxon>Capsulimonadaceae</taxon>
        <taxon>Capsulimonas</taxon>
    </lineage>
</organism>
<dbReference type="Gene3D" id="1.10.10.60">
    <property type="entry name" value="Homeodomain-like"/>
    <property type="match status" value="2"/>
</dbReference>
<dbReference type="PROSITE" id="PS01124">
    <property type="entry name" value="HTH_ARAC_FAMILY_2"/>
    <property type="match status" value="1"/>
</dbReference>
<keyword evidence="1" id="KW-0805">Transcription regulation</keyword>
<dbReference type="Proteomes" id="UP000287394">
    <property type="component" value="Chromosome"/>
</dbReference>
<protein>
    <submittedName>
        <fullName evidence="4">AraC family transcriptional regulator</fullName>
    </submittedName>
</protein>
<dbReference type="SUPFAM" id="SSF46689">
    <property type="entry name" value="Homeodomain-like"/>
    <property type="match status" value="2"/>
</dbReference>
<dbReference type="Pfam" id="PF12833">
    <property type="entry name" value="HTH_18"/>
    <property type="match status" value="1"/>
</dbReference>
<dbReference type="Pfam" id="PF02311">
    <property type="entry name" value="AraC_binding"/>
    <property type="match status" value="1"/>
</dbReference>
<reference evidence="4 5" key="1">
    <citation type="journal article" date="2019" name="Int. J. Syst. Evol. Microbiol.">
        <title>Capsulimonas corticalis gen. nov., sp. nov., an aerobic capsulated bacterium, of a novel bacterial order, Capsulimonadales ord. nov., of the class Armatimonadia of the phylum Armatimonadetes.</title>
        <authorList>
            <person name="Li J."/>
            <person name="Kudo C."/>
            <person name="Tonouchi A."/>
        </authorList>
    </citation>
    <scope>NUCLEOTIDE SEQUENCE [LARGE SCALE GENOMIC DNA]</scope>
    <source>
        <strain evidence="4 5">AX-7</strain>
    </source>
</reference>
<keyword evidence="3" id="KW-0804">Transcription</keyword>
<keyword evidence="2" id="KW-0238">DNA-binding</keyword>
<sequence>MGIPEYVGMISGHYDVSGGYGTRRDHGARDWLLVATIDGRGRFGFAGGERIAQAGELILLKPGAPHDYSCVAAGRWEFLWTHFQPRAFWYDLLSWPEFAPGMMSLSLTEPVMRQKIAAQFWEAHRLESGRLRRREAFAMTALEMLLLLCDTQNPLTQQPALDPRIQAALDCIFSRLSDKLSLGDLAGVAGLSPSRFAHLFREQMGAPPLEFLDLRRLDRAKRLLDRSSVSVGAVAEEIGFDPLYFSRWFKRHTGLGPRAYRRRLGGSF</sequence>
<name>A0A402CUK8_9BACT</name>
<dbReference type="GO" id="GO:0003700">
    <property type="term" value="F:DNA-binding transcription factor activity"/>
    <property type="evidence" value="ECO:0007669"/>
    <property type="project" value="InterPro"/>
</dbReference>
<dbReference type="InterPro" id="IPR050204">
    <property type="entry name" value="AraC_XylS_family_regulators"/>
</dbReference>
<dbReference type="EMBL" id="AP025739">
    <property type="protein sequence ID" value="BDI28997.1"/>
    <property type="molecule type" value="Genomic_DNA"/>
</dbReference>
<evidence type="ECO:0000313" key="4">
    <source>
        <dbReference type="EMBL" id="BDI28997.1"/>
    </source>
</evidence>
<dbReference type="InterPro" id="IPR037923">
    <property type="entry name" value="HTH-like"/>
</dbReference>
<keyword evidence="5" id="KW-1185">Reference proteome</keyword>
<dbReference type="InterPro" id="IPR018060">
    <property type="entry name" value="HTH_AraC"/>
</dbReference>